<evidence type="ECO:0000313" key="2">
    <source>
        <dbReference type="EMBL" id="PPQ91161.1"/>
    </source>
</evidence>
<dbReference type="STRING" id="93625.A0A409XKA5"/>
<protein>
    <recommendedName>
        <fullName evidence="4">O-methyltransferase domain-containing protein</fullName>
    </recommendedName>
</protein>
<dbReference type="PROSITE" id="PS51683">
    <property type="entry name" value="SAM_OMT_II"/>
    <property type="match status" value="1"/>
</dbReference>
<dbReference type="PANTHER" id="PTHR43712">
    <property type="entry name" value="PUTATIVE (AFU_ORTHOLOGUE AFUA_4G14580)-RELATED"/>
    <property type="match status" value="1"/>
</dbReference>
<sequence>PSIHIVHDFFTPQPIHNAAVFLLRVVLHDWPDVFARKILLRLREAAMPVTKLVIADFVLPLACPDDDMGDGGDGVLDDIEGARTSPAPAPLLANLGKASANVYWMDLTMQTMFNSQERTLRELVSLTLSAGWKIVKVTRTSGSMFGYLVAEPVDIPAQYQDLDQKTQTGLNLEGDLFSPFKSVNVEEEEVVEEYAGIEHEKRFERQRRYKARERERDDMEMIERASSRCGTPTFGSNTRLSSVEEALARLGGGIMRAKAMSRAISAPSSSLKPLAVPALKPALSLLSTVKTVKTKKKPSPLSVPPLHSSPSPVGSPSRLKMGVPLASTAGASSSLSAQTTSPQRQSQSQSPGPKLIIRRMSLASLRSTHSMQNVGAQPQVSSPQRQLLPSPLSPSYTQAQTTQAMPKMHRRASYAHMSQMQTTAAAHANVPACLSTGSVSPNLIPPTSMIPIRVNGELLPPASLSNNSNTYQRHLHLTSSTSASSASSASSSVAGSPRPRTPQVPGLGMLPRRASNAHLQTVGGTTSTMHPVSALYRKRSGTVVVGPSISLREGDAVLPVSALYRKRSGTVVVGPSISLREGDAVLLRTGSGEGGRAGEHSVEVVNADGVGGGESNNSSGMGS</sequence>
<dbReference type="Gene3D" id="3.40.50.150">
    <property type="entry name" value="Vaccinia Virus protein VP39"/>
    <property type="match status" value="1"/>
</dbReference>
<keyword evidence="3" id="KW-1185">Reference proteome</keyword>
<accession>A0A409XKA5</accession>
<gene>
    <name evidence="2" type="ORF">CVT25_002910</name>
</gene>
<dbReference type="EMBL" id="NHYD01001448">
    <property type="protein sequence ID" value="PPQ91161.1"/>
    <property type="molecule type" value="Genomic_DNA"/>
</dbReference>
<evidence type="ECO:0000256" key="1">
    <source>
        <dbReference type="SAM" id="MobiDB-lite"/>
    </source>
</evidence>
<dbReference type="AlphaFoldDB" id="A0A409XKA5"/>
<dbReference type="SUPFAM" id="SSF53335">
    <property type="entry name" value="S-adenosyl-L-methionine-dependent methyltransferases"/>
    <property type="match status" value="1"/>
</dbReference>
<feature type="region of interest" description="Disordered" evidence="1">
    <location>
        <begin position="591"/>
        <end position="623"/>
    </location>
</feature>
<feature type="region of interest" description="Disordered" evidence="1">
    <location>
        <begin position="369"/>
        <end position="404"/>
    </location>
</feature>
<evidence type="ECO:0000313" key="3">
    <source>
        <dbReference type="Proteomes" id="UP000283269"/>
    </source>
</evidence>
<feature type="region of interest" description="Disordered" evidence="1">
    <location>
        <begin position="476"/>
        <end position="510"/>
    </location>
</feature>
<dbReference type="PANTHER" id="PTHR43712:SF2">
    <property type="entry name" value="O-METHYLTRANSFERASE CICE"/>
    <property type="match status" value="1"/>
</dbReference>
<comment type="caution">
    <text evidence="2">The sequence shown here is derived from an EMBL/GenBank/DDBJ whole genome shotgun (WGS) entry which is preliminary data.</text>
</comment>
<evidence type="ECO:0008006" key="4">
    <source>
        <dbReference type="Google" id="ProtNLM"/>
    </source>
</evidence>
<proteinExistence type="predicted"/>
<feature type="non-terminal residue" evidence="2">
    <location>
        <position position="1"/>
    </location>
</feature>
<feature type="compositionally biased region" description="Low complexity" evidence="1">
    <location>
        <begin position="326"/>
        <end position="351"/>
    </location>
</feature>
<dbReference type="InParanoid" id="A0A409XKA5"/>
<dbReference type="InterPro" id="IPR029063">
    <property type="entry name" value="SAM-dependent_MTases_sf"/>
</dbReference>
<feature type="non-terminal residue" evidence="2">
    <location>
        <position position="623"/>
    </location>
</feature>
<dbReference type="GO" id="GO:0008168">
    <property type="term" value="F:methyltransferase activity"/>
    <property type="evidence" value="ECO:0007669"/>
    <property type="project" value="InterPro"/>
</dbReference>
<feature type="compositionally biased region" description="Low complexity" evidence="1">
    <location>
        <begin position="478"/>
        <end position="492"/>
    </location>
</feature>
<dbReference type="Proteomes" id="UP000283269">
    <property type="component" value="Unassembled WGS sequence"/>
</dbReference>
<feature type="compositionally biased region" description="Low complexity" evidence="1">
    <location>
        <begin position="377"/>
        <end position="395"/>
    </location>
</feature>
<feature type="compositionally biased region" description="Low complexity" evidence="1">
    <location>
        <begin position="304"/>
        <end position="317"/>
    </location>
</feature>
<dbReference type="InterPro" id="IPR016461">
    <property type="entry name" value="COMT-like"/>
</dbReference>
<name>A0A409XKA5_PSICY</name>
<reference evidence="2 3" key="1">
    <citation type="journal article" date="2018" name="Evol. Lett.">
        <title>Horizontal gene cluster transfer increased hallucinogenic mushroom diversity.</title>
        <authorList>
            <person name="Reynolds H.T."/>
            <person name="Vijayakumar V."/>
            <person name="Gluck-Thaler E."/>
            <person name="Korotkin H.B."/>
            <person name="Matheny P.B."/>
            <person name="Slot J.C."/>
        </authorList>
    </citation>
    <scope>NUCLEOTIDE SEQUENCE [LARGE SCALE GENOMIC DNA]</scope>
    <source>
        <strain evidence="2 3">2631</strain>
    </source>
</reference>
<organism evidence="2 3">
    <name type="scientific">Psilocybe cyanescens</name>
    <dbReference type="NCBI Taxonomy" id="93625"/>
    <lineage>
        <taxon>Eukaryota</taxon>
        <taxon>Fungi</taxon>
        <taxon>Dikarya</taxon>
        <taxon>Basidiomycota</taxon>
        <taxon>Agaricomycotina</taxon>
        <taxon>Agaricomycetes</taxon>
        <taxon>Agaricomycetidae</taxon>
        <taxon>Agaricales</taxon>
        <taxon>Agaricineae</taxon>
        <taxon>Strophariaceae</taxon>
        <taxon>Psilocybe</taxon>
    </lineage>
</organism>
<dbReference type="OrthoDB" id="2410195at2759"/>
<feature type="region of interest" description="Disordered" evidence="1">
    <location>
        <begin position="291"/>
        <end position="354"/>
    </location>
</feature>